<proteinExistence type="predicted"/>
<dbReference type="InterPro" id="IPR032675">
    <property type="entry name" value="LRR_dom_sf"/>
</dbReference>
<dbReference type="EMBL" id="JAAAUQ010000091">
    <property type="protein sequence ID" value="KAF9154927.1"/>
    <property type="molecule type" value="Genomic_DNA"/>
</dbReference>
<evidence type="ECO:0000313" key="2">
    <source>
        <dbReference type="Proteomes" id="UP000748756"/>
    </source>
</evidence>
<dbReference type="SUPFAM" id="SSF52047">
    <property type="entry name" value="RNI-like"/>
    <property type="match status" value="1"/>
</dbReference>
<dbReference type="PANTHER" id="PTHR38926">
    <property type="entry name" value="F-BOX DOMAIN CONTAINING PROTEIN, EXPRESSED"/>
    <property type="match status" value="1"/>
</dbReference>
<evidence type="ECO:0000313" key="1">
    <source>
        <dbReference type="EMBL" id="KAF9154927.1"/>
    </source>
</evidence>
<gene>
    <name evidence="1" type="ORF">BG015_011612</name>
</gene>
<dbReference type="Gene3D" id="3.80.10.10">
    <property type="entry name" value="Ribonuclease Inhibitor"/>
    <property type="match status" value="2"/>
</dbReference>
<organism evidence="1 2">
    <name type="scientific">Linnemannia schmuckeri</name>
    <dbReference type="NCBI Taxonomy" id="64567"/>
    <lineage>
        <taxon>Eukaryota</taxon>
        <taxon>Fungi</taxon>
        <taxon>Fungi incertae sedis</taxon>
        <taxon>Mucoromycota</taxon>
        <taxon>Mortierellomycotina</taxon>
        <taxon>Mortierellomycetes</taxon>
        <taxon>Mortierellales</taxon>
        <taxon>Mortierellaceae</taxon>
        <taxon>Linnemannia</taxon>
    </lineage>
</organism>
<keyword evidence="2" id="KW-1185">Reference proteome</keyword>
<protein>
    <recommendedName>
        <fullName evidence="3">F-box domain-containing protein</fullName>
    </recommendedName>
</protein>
<comment type="caution">
    <text evidence="1">The sequence shown here is derived from an EMBL/GenBank/DDBJ whole genome shotgun (WGS) entry which is preliminary data.</text>
</comment>
<dbReference type="OrthoDB" id="2436042at2759"/>
<dbReference type="CDD" id="cd09917">
    <property type="entry name" value="F-box_SF"/>
    <property type="match status" value="1"/>
</dbReference>
<sequence>METALDRFKDMPGLIFMVASLLDHKDISNLRLTCQKYHDICQHFHYRDVLLTDRWTKEGLQTLAKSARLIRSLETSEREALAAEDTLKALVHNLPALLESFSLLFETFEGQGLPSADEEDGKEVRLVETVSALLGPITERKEPLRRLTDWGLVIDFGDIEADVVVQLLELLPELVSMDVPSIGFQAPVHTFEVATRISKACPKLKHLRKLHTHTDKEGTMALAFLHSMPVNTVESLYIARLSEDVRTFADGLDFHKGSIKRIVFDGCRWIDADSLVSIFFQSSVLEVFRISMSFDSRFEIPLDRLVSQQWASSKFRELKLNLRLADSQRNSEQSTELQSIIADSTPDWTIGLERFYRQIGVLTQLRILDLKVAVVHNPRSSEGHYLTYKDKTFLGLLTLEDRAKGRVGWLQLLAGLENLEELHGSFNLDMMLPGFEFGQDEADWIVEHWPKLKFIEFYTHYEEDDVVLSPLVQSMSALERFKDLPELIFMLAERLPPKDLYTFRLASRYFHNICQLVFFRDFRLHDSWNQDSLHQLASYAYALRSLNTGKGRIPVSLYYSSTVDFLRDSPSTASLQKRSPSQSLVPVLPQETLDALCNASSFATQLLYVVRQSPCLAILDLGQVIVNTDVGLNLLSRVLSTIGTLQSLKLWVYSDHIAPKEVVNALVHRFPAFLESFSLLYAPNCLTLKSEAWDKANSELKDTVTQQLGQIVERTEPLMHLSDWKLIVTGDEYIPAEVSVPLFKHFPELTSMDVPEIDNRDTNYLRSVAFRILETCPKLKRLSKRDIQEDEEGRMMFAFLEQMEKNTLESLQFLQYTEELQSLVWGLEFHNKSVKSVILDECQSISAASIAWIFHQCPALEVFKISMNYGSEFEIPLDVLLSQEWASTKFKELKLYVQLDEDQEEPGEESFVFSDPMPRWTIGLEKFYRQIGALSQLRVLDLRVAVERGSRDSHDDYITYKDKTFPGLLTLENRAKGRLGWLQVLSGLRNLEELHGSFNLDIKLPGCEFGQDEADWIVVHWPKLKFIELFTLPEGTPILYSQPLLSMIARLPELKLGSFYIDVHYPWQ</sequence>
<evidence type="ECO:0008006" key="3">
    <source>
        <dbReference type="Google" id="ProtNLM"/>
    </source>
</evidence>
<dbReference type="AlphaFoldDB" id="A0A9P5S869"/>
<accession>A0A9P5S869</accession>
<dbReference type="PANTHER" id="PTHR38926:SF72">
    <property type="entry name" value="IM:7136021-RELATED"/>
    <property type="match status" value="1"/>
</dbReference>
<reference evidence="1" key="1">
    <citation type="journal article" date="2020" name="Fungal Divers.">
        <title>Resolving the Mortierellaceae phylogeny through synthesis of multi-gene phylogenetics and phylogenomics.</title>
        <authorList>
            <person name="Vandepol N."/>
            <person name="Liber J."/>
            <person name="Desiro A."/>
            <person name="Na H."/>
            <person name="Kennedy M."/>
            <person name="Barry K."/>
            <person name="Grigoriev I.V."/>
            <person name="Miller A.N."/>
            <person name="O'Donnell K."/>
            <person name="Stajich J.E."/>
            <person name="Bonito G."/>
        </authorList>
    </citation>
    <scope>NUCLEOTIDE SEQUENCE</scope>
    <source>
        <strain evidence="1">NRRL 6426</strain>
    </source>
</reference>
<name>A0A9P5S869_9FUNG</name>
<dbReference type="Proteomes" id="UP000748756">
    <property type="component" value="Unassembled WGS sequence"/>
</dbReference>